<gene>
    <name evidence="2" type="ORF">DSCO28_20550</name>
</gene>
<reference evidence="2 3" key="1">
    <citation type="submission" date="2019-11" db="EMBL/GenBank/DDBJ databases">
        <title>Comparative genomics of hydrocarbon-degrading Desulfosarcina strains.</title>
        <authorList>
            <person name="Watanabe M."/>
            <person name="Kojima H."/>
            <person name="Fukui M."/>
        </authorList>
    </citation>
    <scope>NUCLEOTIDE SEQUENCE [LARGE SCALE GENOMIC DNA]</scope>
    <source>
        <strain evidence="2 3">28bB2T</strain>
    </source>
</reference>
<feature type="region of interest" description="Disordered" evidence="1">
    <location>
        <begin position="39"/>
        <end position="66"/>
    </location>
</feature>
<dbReference type="Proteomes" id="UP000425960">
    <property type="component" value="Chromosome"/>
</dbReference>
<evidence type="ECO:0000313" key="2">
    <source>
        <dbReference type="EMBL" id="BBO81489.1"/>
    </source>
</evidence>
<name>A0A5K7ZNZ9_9BACT</name>
<dbReference type="AlphaFoldDB" id="A0A5K7ZNZ9"/>
<feature type="compositionally biased region" description="Polar residues" evidence="1">
    <location>
        <begin position="39"/>
        <end position="52"/>
    </location>
</feature>
<accession>A0A5K7ZNZ9</accession>
<dbReference type="KEGG" id="dov:DSCO28_20550"/>
<dbReference type="EMBL" id="AP021876">
    <property type="protein sequence ID" value="BBO81489.1"/>
    <property type="molecule type" value="Genomic_DNA"/>
</dbReference>
<proteinExistence type="predicted"/>
<evidence type="ECO:0000313" key="3">
    <source>
        <dbReference type="Proteomes" id="UP000425960"/>
    </source>
</evidence>
<organism evidence="2 3">
    <name type="scientific">Desulfosarcina ovata subsp. sediminis</name>
    <dbReference type="NCBI Taxonomy" id="885957"/>
    <lineage>
        <taxon>Bacteria</taxon>
        <taxon>Pseudomonadati</taxon>
        <taxon>Thermodesulfobacteriota</taxon>
        <taxon>Desulfobacteria</taxon>
        <taxon>Desulfobacterales</taxon>
        <taxon>Desulfosarcinaceae</taxon>
        <taxon>Desulfosarcina</taxon>
    </lineage>
</organism>
<sequence>MHWEIFSVEPLITGWDRIDDDTDDDLTIDVPSLINRVESVSSGATTSSNGLEESQPEAGGENALREDGLLTTTEVRAFYSSPDRIALRQTMCRFCSEWGLNLDNAVTAIDDLGFNTTGLRERLAHYMWWPQVNDVGLPESPLVWHYNPIAFLDYYLGLFPRATAPSALPTTDTEDDADACVCEPDPFEEFTENTVPEDVNQQCIPPESG</sequence>
<protein>
    <submittedName>
        <fullName evidence="2">Uncharacterized protein</fullName>
    </submittedName>
</protein>
<evidence type="ECO:0000256" key="1">
    <source>
        <dbReference type="SAM" id="MobiDB-lite"/>
    </source>
</evidence>